<accession>A0AAN9NFJ6</accession>
<comment type="caution">
    <text evidence="3">The sequence shown here is derived from an EMBL/GenBank/DDBJ whole genome shotgun (WGS) entry which is preliminary data.</text>
</comment>
<reference evidence="3 4" key="1">
    <citation type="submission" date="2024-01" db="EMBL/GenBank/DDBJ databases">
        <title>The genomes of 5 underutilized Papilionoideae crops provide insights into root nodulation and disease resistanc.</title>
        <authorList>
            <person name="Jiang F."/>
        </authorList>
    </citation>
    <scope>NUCLEOTIDE SEQUENCE [LARGE SCALE GENOMIC DNA]</scope>
    <source>
        <strain evidence="3">JINMINGXINNONG_FW02</strain>
        <tissue evidence="3">Leaves</tissue>
    </source>
</reference>
<feature type="transmembrane region" description="Helical" evidence="1">
    <location>
        <begin position="231"/>
        <end position="256"/>
    </location>
</feature>
<feature type="domain" description="PGG" evidence="2">
    <location>
        <begin position="139"/>
        <end position="251"/>
    </location>
</feature>
<organism evidence="3 4">
    <name type="scientific">Phaseolus coccineus</name>
    <name type="common">Scarlet runner bean</name>
    <name type="synonym">Phaseolus multiflorus</name>
    <dbReference type="NCBI Taxonomy" id="3886"/>
    <lineage>
        <taxon>Eukaryota</taxon>
        <taxon>Viridiplantae</taxon>
        <taxon>Streptophyta</taxon>
        <taxon>Embryophyta</taxon>
        <taxon>Tracheophyta</taxon>
        <taxon>Spermatophyta</taxon>
        <taxon>Magnoliopsida</taxon>
        <taxon>eudicotyledons</taxon>
        <taxon>Gunneridae</taxon>
        <taxon>Pentapetalae</taxon>
        <taxon>rosids</taxon>
        <taxon>fabids</taxon>
        <taxon>Fabales</taxon>
        <taxon>Fabaceae</taxon>
        <taxon>Papilionoideae</taxon>
        <taxon>50 kb inversion clade</taxon>
        <taxon>NPAAA clade</taxon>
        <taxon>indigoferoid/millettioid clade</taxon>
        <taxon>Phaseoleae</taxon>
        <taxon>Phaseolus</taxon>
    </lineage>
</organism>
<evidence type="ECO:0000313" key="3">
    <source>
        <dbReference type="EMBL" id="KAK7372330.1"/>
    </source>
</evidence>
<dbReference type="GO" id="GO:0016020">
    <property type="term" value="C:membrane"/>
    <property type="evidence" value="ECO:0007669"/>
    <property type="project" value="TreeGrafter"/>
</dbReference>
<evidence type="ECO:0000313" key="4">
    <source>
        <dbReference type="Proteomes" id="UP001374584"/>
    </source>
</evidence>
<gene>
    <name evidence="3" type="ORF">VNO80_05707</name>
</gene>
<dbReference type="Pfam" id="PF13962">
    <property type="entry name" value="PGG"/>
    <property type="match status" value="1"/>
</dbReference>
<name>A0AAN9NFJ6_PHACN</name>
<dbReference type="Proteomes" id="UP001374584">
    <property type="component" value="Unassembled WGS sequence"/>
</dbReference>
<keyword evidence="4" id="KW-1185">Reference proteome</keyword>
<protein>
    <recommendedName>
        <fullName evidence="2">PGG domain-containing protein</fullName>
    </recommendedName>
</protein>
<dbReference type="PANTHER" id="PTHR24177">
    <property type="entry name" value="CASKIN"/>
    <property type="match status" value="1"/>
</dbReference>
<dbReference type="InterPro" id="IPR026961">
    <property type="entry name" value="PGG_dom"/>
</dbReference>
<evidence type="ECO:0000256" key="1">
    <source>
        <dbReference type="SAM" id="Phobius"/>
    </source>
</evidence>
<dbReference type="EMBL" id="JAYMYR010000003">
    <property type="protein sequence ID" value="KAK7372330.1"/>
    <property type="molecule type" value="Genomic_DNA"/>
</dbReference>
<keyword evidence="1" id="KW-1133">Transmembrane helix</keyword>
<feature type="transmembrane region" description="Helical" evidence="1">
    <location>
        <begin position="186"/>
        <end position="210"/>
    </location>
</feature>
<feature type="transmembrane region" description="Helical" evidence="1">
    <location>
        <begin position="145"/>
        <end position="166"/>
    </location>
</feature>
<dbReference type="PANTHER" id="PTHR24177:SF329">
    <property type="entry name" value="ANKYRIN REPEAT PROTEIN"/>
    <property type="match status" value="1"/>
</dbReference>
<evidence type="ECO:0000259" key="2">
    <source>
        <dbReference type="Pfam" id="PF13962"/>
    </source>
</evidence>
<keyword evidence="1" id="KW-0472">Membrane</keyword>
<proteinExistence type="predicted"/>
<dbReference type="AlphaFoldDB" id="A0AAN9NFJ6"/>
<keyword evidence="1" id="KW-0812">Transmembrane</keyword>
<sequence length="278" mass="31852">MMEASKYGNTHFIYIMSEANHDLLRAVDKYGRDMFSYAVLHRKENVLQLMFFLTGYRNLIHYSTDKFGNNLLHLAAYLGPSSYLNNRAGAALQMQREVQWFKAVEEIVAPSCRKAKNDEGKIPIQIFIETHKELMKEGEKWIKDTAGTLAIVGILVISVIFAALFTVPGGYHEKTGLPIYLNQRDFIAFIVFDVLSILTSIMAILFYIDIHMSRFARNDFLHRLPQKIRSGLLLLSMSLLFMVTAFNSALAVILQYSKVRLGLVLDVLPTFRKMLWDD</sequence>